<dbReference type="EMBL" id="AVFL01000062">
    <property type="protein sequence ID" value="EWY35890.1"/>
    <property type="molecule type" value="Genomic_DNA"/>
</dbReference>
<dbReference type="InterPro" id="IPR019734">
    <property type="entry name" value="TPR_rpt"/>
</dbReference>
<dbReference type="STRING" id="1385369.N825_32490"/>
<feature type="repeat" description="TPR" evidence="8">
    <location>
        <begin position="84"/>
        <end position="117"/>
    </location>
</feature>
<dbReference type="Gene3D" id="3.40.50.11380">
    <property type="match status" value="1"/>
</dbReference>
<feature type="domain" description="O-GlcNAc transferase C-terminal" evidence="9">
    <location>
        <begin position="372"/>
        <end position="521"/>
    </location>
</feature>
<dbReference type="SUPFAM" id="SSF53756">
    <property type="entry name" value="UDP-Glycosyltransferase/glycogen phosphorylase"/>
    <property type="match status" value="1"/>
</dbReference>
<evidence type="ECO:0000313" key="10">
    <source>
        <dbReference type="EMBL" id="EWY35890.1"/>
    </source>
</evidence>
<dbReference type="GO" id="GO:0097363">
    <property type="term" value="F:protein O-acetylglucosaminyltransferase activity"/>
    <property type="evidence" value="ECO:0007669"/>
    <property type="project" value="UniProtKB-EC"/>
</dbReference>
<evidence type="ECO:0000256" key="4">
    <source>
        <dbReference type="ARBA" id="ARBA00022676"/>
    </source>
</evidence>
<dbReference type="Pfam" id="PF14559">
    <property type="entry name" value="TPR_19"/>
    <property type="match status" value="1"/>
</dbReference>
<evidence type="ECO:0000256" key="8">
    <source>
        <dbReference type="PROSITE-ProRule" id="PRU00339"/>
    </source>
</evidence>
<dbReference type="OrthoDB" id="146908at2"/>
<evidence type="ECO:0000256" key="2">
    <source>
        <dbReference type="ARBA" id="ARBA00005386"/>
    </source>
</evidence>
<keyword evidence="6" id="KW-0677">Repeat</keyword>
<feature type="repeat" description="TPR" evidence="8">
    <location>
        <begin position="118"/>
        <end position="151"/>
    </location>
</feature>
<evidence type="ECO:0000256" key="1">
    <source>
        <dbReference type="ARBA" id="ARBA00004922"/>
    </source>
</evidence>
<evidence type="ECO:0000313" key="11">
    <source>
        <dbReference type="Proteomes" id="UP000019486"/>
    </source>
</evidence>
<dbReference type="Gene3D" id="1.25.40.10">
    <property type="entry name" value="Tetratricopeptide repeat domain"/>
    <property type="match status" value="4"/>
</dbReference>
<keyword evidence="4" id="KW-0328">Glycosyltransferase</keyword>
<dbReference type="Pfam" id="PF13432">
    <property type="entry name" value="TPR_16"/>
    <property type="match status" value="2"/>
</dbReference>
<dbReference type="PROSITE" id="PS50005">
    <property type="entry name" value="TPR"/>
    <property type="match status" value="4"/>
</dbReference>
<dbReference type="InterPro" id="IPR029489">
    <property type="entry name" value="OGT/SEC/SPY_C"/>
</dbReference>
<keyword evidence="11" id="KW-1185">Reference proteome</keyword>
<dbReference type="AlphaFoldDB" id="W9GPR7"/>
<comment type="caution">
    <text evidence="10">The sequence shown here is derived from an EMBL/GenBank/DDBJ whole genome shotgun (WGS) entry which is preliminary data.</text>
</comment>
<gene>
    <name evidence="10" type="ORF">N825_32490</name>
</gene>
<proteinExistence type="inferred from homology"/>
<feature type="repeat" description="TPR" evidence="8">
    <location>
        <begin position="152"/>
        <end position="185"/>
    </location>
</feature>
<sequence>MSEQHPAASDGRAALTAELLSGAGRCLLSGNLVMAGWLAEEIQRVDPEDPRAPHLLGLIAERERRLCDASALFRQALAADPRFSDAWISLAALHRSSGNWQAAMMCCRSALLIDPADRDGWHNLGNALYDGACAAAATEAYRRALRIDPRHDPSWHNLGVALHLAGQDDQALAALRQALAWRPDNPATLHQMALVSLRAGDLDNAFKALGRQVRLALAELDSHLTRSLALALRDAGRTADAIPITALAVAHRPDDTDLRHCLGMLHSAIQDTGEAEAIFREALRRDPADPFVLNSLGVLLNGIGDPLAAARLLRRSLSLQPNNAEVHSNLLLVLQYDGSLSLADLNREHAEWQRRHGPAAPAPIKTGRDDNPRKRLRIGYVSADFGQHPVGFFLIGVVPRHDRERFEIHCYSSRRQDDAMTARFRRSADHWHDVSTRDGPELAEMIRGDGIDILVDLSGHTANNRLRAFAHRAAPVQATWAGYVGTTGIQAMDYLISDERQTPAGVDRDHVERILRLPDCYVCYEPPVYAPPVGPLPARRDGIVTFGCFNNLAKIDEATVALWSTLLRGRADRRLRLQTFALDLPRVRDEVADRFAAHGIGRDQLDLRMGVGHHPQLLDAYNLVDIALDPLAYSGGLTTLEALWMGVPVITLPGDRFCTRHSLSHLTAVGLPGLAAEDTAGYLARAEGLAADLDRLADLRARLRDRLAQSPLCDAANFTRTLEAAFHQMWRDHRQTAARSPDTID</sequence>
<dbReference type="InterPro" id="IPR011990">
    <property type="entry name" value="TPR-like_helical_dom_sf"/>
</dbReference>
<dbReference type="Gene3D" id="3.40.50.2000">
    <property type="entry name" value="Glycogen Phosphorylase B"/>
    <property type="match status" value="1"/>
</dbReference>
<dbReference type="SUPFAM" id="SSF48452">
    <property type="entry name" value="TPR-like"/>
    <property type="match status" value="2"/>
</dbReference>
<comment type="pathway">
    <text evidence="1">Protein modification; protein glycosylation.</text>
</comment>
<reference evidence="10 11" key="1">
    <citation type="submission" date="2013-08" db="EMBL/GenBank/DDBJ databases">
        <title>The genome sequence of Skermanella stibiiresistens.</title>
        <authorList>
            <person name="Zhu W."/>
            <person name="Wang G."/>
        </authorList>
    </citation>
    <scope>NUCLEOTIDE SEQUENCE [LARGE SCALE GENOMIC DNA]</scope>
    <source>
        <strain evidence="10 11">SB22</strain>
    </source>
</reference>
<dbReference type="EC" id="2.4.1.255" evidence="3"/>
<dbReference type="RefSeq" id="WP_051514146.1">
    <property type="nucleotide sequence ID" value="NZ_AVFL01000062.1"/>
</dbReference>
<accession>W9GPR7</accession>
<feature type="repeat" description="TPR" evidence="8">
    <location>
        <begin position="256"/>
        <end position="289"/>
    </location>
</feature>
<dbReference type="Proteomes" id="UP000019486">
    <property type="component" value="Unassembled WGS sequence"/>
</dbReference>
<protein>
    <recommendedName>
        <fullName evidence="3">protein O-GlcNAc transferase</fullName>
        <ecNumber evidence="3">2.4.1.255</ecNumber>
    </recommendedName>
</protein>
<organism evidence="10 11">
    <name type="scientific">Skermanella stibiiresistens SB22</name>
    <dbReference type="NCBI Taxonomy" id="1385369"/>
    <lineage>
        <taxon>Bacteria</taxon>
        <taxon>Pseudomonadati</taxon>
        <taxon>Pseudomonadota</taxon>
        <taxon>Alphaproteobacteria</taxon>
        <taxon>Rhodospirillales</taxon>
        <taxon>Azospirillaceae</taxon>
        <taxon>Skermanella</taxon>
    </lineage>
</organism>
<dbReference type="InterPro" id="IPR051939">
    <property type="entry name" value="Glycosyltr_41/O-GlcNAc_trsf"/>
</dbReference>
<dbReference type="SMART" id="SM00028">
    <property type="entry name" value="TPR"/>
    <property type="match status" value="7"/>
</dbReference>
<evidence type="ECO:0000259" key="9">
    <source>
        <dbReference type="Pfam" id="PF13844"/>
    </source>
</evidence>
<evidence type="ECO:0000256" key="3">
    <source>
        <dbReference type="ARBA" id="ARBA00011970"/>
    </source>
</evidence>
<feature type="domain" description="O-GlcNAc transferase C-terminal" evidence="9">
    <location>
        <begin position="542"/>
        <end position="721"/>
    </location>
</feature>
<evidence type="ECO:0000256" key="7">
    <source>
        <dbReference type="ARBA" id="ARBA00022803"/>
    </source>
</evidence>
<dbReference type="PATRIC" id="fig|1385369.3.peg.7072"/>
<dbReference type="PANTHER" id="PTHR44835">
    <property type="entry name" value="UDP-N-ACETYLGLUCOSAMINE--PEPTIDE N-ACETYLGLUCOSAMINYLTRANSFERASE SPINDLY-RELATED"/>
    <property type="match status" value="1"/>
</dbReference>
<name>W9GPR7_9PROT</name>
<comment type="similarity">
    <text evidence="2">Belongs to the glycosyltransferase 41 family. O-GlcNAc transferase subfamily.</text>
</comment>
<evidence type="ECO:0000256" key="5">
    <source>
        <dbReference type="ARBA" id="ARBA00022679"/>
    </source>
</evidence>
<keyword evidence="5" id="KW-0808">Transferase</keyword>
<dbReference type="Pfam" id="PF13844">
    <property type="entry name" value="Glyco_transf_41"/>
    <property type="match status" value="2"/>
</dbReference>
<dbReference type="PANTHER" id="PTHR44835:SF1">
    <property type="entry name" value="PROTEIN O-GLCNAC TRANSFERASE"/>
    <property type="match status" value="1"/>
</dbReference>
<evidence type="ECO:0000256" key="6">
    <source>
        <dbReference type="ARBA" id="ARBA00022737"/>
    </source>
</evidence>
<keyword evidence="7 8" id="KW-0802">TPR repeat</keyword>